<accession>A0ABQ7X9M7</accession>
<protein>
    <submittedName>
        <fullName evidence="5">Uncharacterized protein</fullName>
    </submittedName>
</protein>
<dbReference type="EMBL" id="JAGKQM010001000">
    <property type="protein sequence ID" value="KAH0852654.1"/>
    <property type="molecule type" value="Genomic_DNA"/>
</dbReference>
<evidence type="ECO:0000256" key="2">
    <source>
        <dbReference type="ARBA" id="ARBA00023242"/>
    </source>
</evidence>
<evidence type="ECO:0000313" key="5">
    <source>
        <dbReference type="EMBL" id="KAH0852654.1"/>
    </source>
</evidence>
<dbReference type="Gene3D" id="1.20.1160.11">
    <property type="entry name" value="Paired amphipathic helix"/>
    <property type="match status" value="4"/>
</dbReference>
<dbReference type="InterPro" id="IPR036600">
    <property type="entry name" value="PAH_sf"/>
</dbReference>
<reference evidence="5 6" key="1">
    <citation type="submission" date="2021-05" db="EMBL/GenBank/DDBJ databases">
        <title>Genome Assembly of Synthetic Allotetraploid Brassica napus Reveals Homoeologous Exchanges between Subgenomes.</title>
        <authorList>
            <person name="Davis J.T."/>
        </authorList>
    </citation>
    <scope>NUCLEOTIDE SEQUENCE [LARGE SCALE GENOMIC DNA]</scope>
    <source>
        <strain evidence="6">cv. Da-Ae</strain>
        <tissue evidence="5">Seedling</tissue>
    </source>
</reference>
<dbReference type="Pfam" id="PF02671">
    <property type="entry name" value="PAH"/>
    <property type="match status" value="4"/>
</dbReference>
<feature type="region of interest" description="Disordered" evidence="4">
    <location>
        <begin position="437"/>
        <end position="461"/>
    </location>
</feature>
<comment type="subcellular location">
    <subcellularLocation>
        <location evidence="1 3">Nucleus</location>
    </subcellularLocation>
</comment>
<dbReference type="PANTHER" id="PTHR12346">
    <property type="entry name" value="SIN3B-RELATED"/>
    <property type="match status" value="1"/>
</dbReference>
<dbReference type="InterPro" id="IPR039774">
    <property type="entry name" value="Sin3-like"/>
</dbReference>
<evidence type="ECO:0000313" key="6">
    <source>
        <dbReference type="Proteomes" id="UP000824890"/>
    </source>
</evidence>
<feature type="compositionally biased region" description="Basic and acidic residues" evidence="4">
    <location>
        <begin position="449"/>
        <end position="458"/>
    </location>
</feature>
<gene>
    <name evidence="5" type="ORF">HID58_093819</name>
</gene>
<dbReference type="PROSITE" id="PS51477">
    <property type="entry name" value="PAH"/>
    <property type="match status" value="4"/>
</dbReference>
<dbReference type="PANTHER" id="PTHR12346:SF67">
    <property type="entry name" value="HISTONE DEACETYLASE INTERACTING DOMAIN-CONTAINING PROTEIN"/>
    <property type="match status" value="1"/>
</dbReference>
<comment type="caution">
    <text evidence="5">The sequence shown here is derived from an EMBL/GenBank/DDBJ whole genome shotgun (WGS) entry which is preliminary data.</text>
</comment>
<name>A0ABQ7X9M7_BRANA</name>
<sequence length="473" mass="54450">MSMRRDREDGYTSRGETNGQSPTIRDALHYVSAVRNTFHDDIGKYETFLEVMKDFRAQRDDHNGVIRRIKVLFNGHNDLILGFNTFLPKKYTITFPLEEEKPKTRVGFQDAFSFVTKIKARFSSDEHAYKRFLDIMEMYRKERKSIIDVYEEVTILFKGHDDLLVEFLNFLPNCAAISDMLPRHSDKVENCDEKLMRRDREDGYTSRGETNGQSPTIRDALHYVSAVRNTFHDDIGKYETFLEVMKDFKAQRDDHNGVIKRIKVLFNGHNDLILGFNTFLPKKYTITLPLEEEKPKTRVGFQDAFGFVTKIKARFSSDEHAYKRFLDIMEMYRKERKSIIDVYEEVTILFKGHDDLLVEFLNFLPNCAAISDMLPRHSDKVENCDEKLVVFSGGNFTGSSLVFVNGFSGPLSLNLVLTFAESLAKEGQGGYLNVAENGRIQDHQSGQDGGRDTDRADKTASSVSQIIASFQRM</sequence>
<feature type="region of interest" description="Disordered" evidence="4">
    <location>
        <begin position="1"/>
        <end position="22"/>
    </location>
</feature>
<dbReference type="SUPFAM" id="SSF47762">
    <property type="entry name" value="PAH2 domain"/>
    <property type="match status" value="4"/>
</dbReference>
<feature type="compositionally biased region" description="Basic and acidic residues" evidence="4">
    <location>
        <begin position="1"/>
        <end position="11"/>
    </location>
</feature>
<evidence type="ECO:0000256" key="3">
    <source>
        <dbReference type="PROSITE-ProRule" id="PRU00810"/>
    </source>
</evidence>
<organism evidence="5 6">
    <name type="scientific">Brassica napus</name>
    <name type="common">Rape</name>
    <dbReference type="NCBI Taxonomy" id="3708"/>
    <lineage>
        <taxon>Eukaryota</taxon>
        <taxon>Viridiplantae</taxon>
        <taxon>Streptophyta</taxon>
        <taxon>Embryophyta</taxon>
        <taxon>Tracheophyta</taxon>
        <taxon>Spermatophyta</taxon>
        <taxon>Magnoliopsida</taxon>
        <taxon>eudicotyledons</taxon>
        <taxon>Gunneridae</taxon>
        <taxon>Pentapetalae</taxon>
        <taxon>rosids</taxon>
        <taxon>malvids</taxon>
        <taxon>Brassicales</taxon>
        <taxon>Brassicaceae</taxon>
        <taxon>Brassiceae</taxon>
        <taxon>Brassica</taxon>
    </lineage>
</organism>
<dbReference type="Proteomes" id="UP000824890">
    <property type="component" value="Unassembled WGS sequence"/>
</dbReference>
<evidence type="ECO:0000256" key="1">
    <source>
        <dbReference type="ARBA" id="ARBA00004123"/>
    </source>
</evidence>
<keyword evidence="6" id="KW-1185">Reference proteome</keyword>
<dbReference type="InterPro" id="IPR003822">
    <property type="entry name" value="PAH"/>
</dbReference>
<evidence type="ECO:0000256" key="4">
    <source>
        <dbReference type="SAM" id="MobiDB-lite"/>
    </source>
</evidence>
<proteinExistence type="predicted"/>
<keyword evidence="2 3" id="KW-0539">Nucleus</keyword>